<evidence type="ECO:0000256" key="1">
    <source>
        <dbReference type="ARBA" id="ARBA00022723"/>
    </source>
</evidence>
<dbReference type="InterPro" id="IPR000587">
    <property type="entry name" value="Creatinase_N"/>
</dbReference>
<keyword evidence="7" id="KW-1185">Reference proteome</keyword>
<dbReference type="Gene3D" id="3.40.350.10">
    <property type="entry name" value="Creatinase/prolidase N-terminal domain"/>
    <property type="match status" value="2"/>
</dbReference>
<dbReference type="InterPro" id="IPR036005">
    <property type="entry name" value="Creatinase/aminopeptidase-like"/>
</dbReference>
<name>A0ABT1E594_9FIRM</name>
<dbReference type="Pfam" id="PF00557">
    <property type="entry name" value="Peptidase_M24"/>
    <property type="match status" value="1"/>
</dbReference>
<dbReference type="Pfam" id="PF01321">
    <property type="entry name" value="Creatinase_N"/>
    <property type="match status" value="1"/>
</dbReference>
<organism evidence="6 7">
    <name type="scientific">Aequitasia blattaphilus</name>
    <dbReference type="NCBI Taxonomy" id="2949332"/>
    <lineage>
        <taxon>Bacteria</taxon>
        <taxon>Bacillati</taxon>
        <taxon>Bacillota</taxon>
        <taxon>Clostridia</taxon>
        <taxon>Lachnospirales</taxon>
        <taxon>Lachnospiraceae</taxon>
        <taxon>Aequitasia</taxon>
    </lineage>
</organism>
<dbReference type="InterPro" id="IPR032416">
    <property type="entry name" value="Peptidase_M24_C"/>
</dbReference>
<dbReference type="InterPro" id="IPR029149">
    <property type="entry name" value="Creatin/AminoP/Spt16_N"/>
</dbReference>
<keyword evidence="2" id="KW-0378">Hydrolase</keyword>
<evidence type="ECO:0000313" key="6">
    <source>
        <dbReference type="EMBL" id="MCP1101011.1"/>
    </source>
</evidence>
<gene>
    <name evidence="6" type="ORF">NK125_01115</name>
</gene>
<dbReference type="Gene3D" id="3.90.230.10">
    <property type="entry name" value="Creatinase/methionine aminopeptidase superfamily"/>
    <property type="match status" value="1"/>
</dbReference>
<sequence>MEVADRIRKLRELMKEAEIDFYIVPTADFHQSEYVGEYFKARKFMTGFTGSAGTIVVSREEVGLWVDGRYFIQAANQIKGAPITLFKMGEPGVPTINEYLETKLKEGEKLGFDGRVVSMSEGLEYEKIVQNKKGHIVSGQDLVDKVWENRPPISEEVAFALDEKYTGESVSSKLKRIRKKMSENKADAHILNTIDDICWTLNIRGNDIEFFPLVLSYGIIYMGHMDLYIDEKKLDSRMKEKLKKENIFLHPYNSFYEAVKNIAEGKSVMLDPAKINYATFNNIPRGVEKVEENNPEILFKSMKNEVEVENIRQAQIKDSVCYVKFMKWLKENYEKGDITELSASAKLDELRNEQKNYIRPSFAPICAYGPHSASPHYESSPKTDVVLEAGNFFLADTGAGFLEGSTDITRTYALGEVSQDKKEDFTLVAVSNLRLASAKFLYGSTGMVLDILARKPFWDRNINFNHGTGHGVGYLLGIHEGPSGFRWNFRSHESHQLEAGMVITNEPGIYYEGSHGVRLENELLVCNGEKNEYGQFMYLEPITYIPFDIEAIEPKIMTQEDKTLLNDYHKLVFEKISPFLDEEEKVWLEKFTREVE</sequence>
<dbReference type="Proteomes" id="UP001523566">
    <property type="component" value="Unassembled WGS sequence"/>
</dbReference>
<reference evidence="6 7" key="1">
    <citation type="journal article" date="2022" name="Genome Biol. Evol.">
        <title>Host diet, physiology and behaviors set the stage for Lachnospiraceae cladogenesis.</title>
        <authorList>
            <person name="Vera-Ponce De Leon A."/>
            <person name="Schneider M."/>
            <person name="Jahnes B.C."/>
            <person name="Sadowski V."/>
            <person name="Camuy-Velez L.A."/>
            <person name="Duan J."/>
            <person name="Sabree Z.L."/>
        </authorList>
    </citation>
    <scope>NUCLEOTIDE SEQUENCE [LARGE SCALE GENOMIC DNA]</scope>
    <source>
        <strain evidence="6 7">PAL113</strain>
    </source>
</reference>
<dbReference type="RefSeq" id="WP_262064850.1">
    <property type="nucleotide sequence ID" value="NZ_JAMXOD010000001.1"/>
</dbReference>
<evidence type="ECO:0000259" key="4">
    <source>
        <dbReference type="Pfam" id="PF01321"/>
    </source>
</evidence>
<feature type="domain" description="Creatinase N-terminal" evidence="4">
    <location>
        <begin position="6"/>
        <end position="145"/>
    </location>
</feature>
<proteinExistence type="predicted"/>
<dbReference type="SUPFAM" id="SSF55920">
    <property type="entry name" value="Creatinase/aminopeptidase"/>
    <property type="match status" value="1"/>
</dbReference>
<dbReference type="Pfam" id="PF16189">
    <property type="entry name" value="Creatinase_N_2"/>
    <property type="match status" value="1"/>
</dbReference>
<dbReference type="GO" id="GO:0004177">
    <property type="term" value="F:aminopeptidase activity"/>
    <property type="evidence" value="ECO:0007669"/>
    <property type="project" value="UniProtKB-KW"/>
</dbReference>
<dbReference type="Pfam" id="PF16188">
    <property type="entry name" value="Peptidase_M24_C"/>
    <property type="match status" value="1"/>
</dbReference>
<dbReference type="SUPFAM" id="SSF53092">
    <property type="entry name" value="Creatinase/prolidase N-terminal domain"/>
    <property type="match status" value="1"/>
</dbReference>
<keyword evidence="1" id="KW-0479">Metal-binding</keyword>
<evidence type="ECO:0000313" key="7">
    <source>
        <dbReference type="Proteomes" id="UP001523566"/>
    </source>
</evidence>
<dbReference type="EMBL" id="JAMZFW010000001">
    <property type="protein sequence ID" value="MCP1101011.1"/>
    <property type="molecule type" value="Genomic_DNA"/>
</dbReference>
<protein>
    <submittedName>
        <fullName evidence="6">Aminopeptidase P family N-terminal domain-containing protein</fullName>
    </submittedName>
</protein>
<dbReference type="PANTHER" id="PTHR43763">
    <property type="entry name" value="XAA-PRO AMINOPEPTIDASE 1"/>
    <property type="match status" value="1"/>
</dbReference>
<dbReference type="InterPro" id="IPR000994">
    <property type="entry name" value="Pept_M24"/>
</dbReference>
<accession>A0ABT1E594</accession>
<keyword evidence="6" id="KW-0031">Aminopeptidase</keyword>
<comment type="caution">
    <text evidence="6">The sequence shown here is derived from an EMBL/GenBank/DDBJ whole genome shotgun (WGS) entry which is preliminary data.</text>
</comment>
<evidence type="ECO:0000259" key="5">
    <source>
        <dbReference type="Pfam" id="PF16188"/>
    </source>
</evidence>
<keyword evidence="6" id="KW-0645">Protease</keyword>
<feature type="domain" description="Peptidase M24 C-terminal" evidence="5">
    <location>
        <begin position="535"/>
        <end position="594"/>
    </location>
</feature>
<dbReference type="PANTHER" id="PTHR43763:SF6">
    <property type="entry name" value="XAA-PRO AMINOPEPTIDASE 1"/>
    <property type="match status" value="1"/>
</dbReference>
<evidence type="ECO:0000256" key="2">
    <source>
        <dbReference type="ARBA" id="ARBA00022801"/>
    </source>
</evidence>
<dbReference type="InterPro" id="IPR050422">
    <property type="entry name" value="X-Pro_aminopeptidase_P"/>
</dbReference>
<evidence type="ECO:0000259" key="3">
    <source>
        <dbReference type="Pfam" id="PF00557"/>
    </source>
</evidence>
<feature type="domain" description="Peptidase M24" evidence="3">
    <location>
        <begin position="309"/>
        <end position="525"/>
    </location>
</feature>